<comment type="caution">
    <text evidence="14">The sequence shown here is derived from an EMBL/GenBank/DDBJ whole genome shotgun (WGS) entry which is preliminary data.</text>
</comment>
<dbReference type="PANTHER" id="PTHR30070">
    <property type="entry name" value="HEME EXPORTER PROTEIN B"/>
    <property type="match status" value="1"/>
</dbReference>
<feature type="transmembrane region" description="Helical" evidence="13">
    <location>
        <begin position="128"/>
        <end position="150"/>
    </location>
</feature>
<evidence type="ECO:0000256" key="10">
    <source>
        <dbReference type="ARBA" id="ARBA00022989"/>
    </source>
</evidence>
<dbReference type="InterPro" id="IPR003544">
    <property type="entry name" value="Cyt_c_biogenesis_CcmB"/>
</dbReference>
<evidence type="ECO:0000256" key="1">
    <source>
        <dbReference type="ARBA" id="ARBA00002442"/>
    </source>
</evidence>
<reference evidence="14 15" key="1">
    <citation type="submission" date="2020-06" db="EMBL/GenBank/DDBJ databases">
        <title>Global-level population genomics: horizontal gene transfer, symbiosis and evolution in Rhizobia.</title>
        <authorList>
            <person name="Gai Y."/>
        </authorList>
    </citation>
    <scope>NUCLEOTIDE SEQUENCE [LARGE SCALE GENOMIC DNA]</scope>
    <source>
        <strain evidence="14 15">PLR6_1b</strain>
    </source>
</reference>
<evidence type="ECO:0000256" key="12">
    <source>
        <dbReference type="PIRNR" id="PIRNR002764"/>
    </source>
</evidence>
<evidence type="ECO:0000256" key="11">
    <source>
        <dbReference type="ARBA" id="ARBA00023136"/>
    </source>
</evidence>
<comment type="similarity">
    <text evidence="3 12">Belongs to the CcmB/CycW/HelB family.</text>
</comment>
<sequence length="219" mass="22772">MTALFLRDLKLSIRAGGGALIGVLFFLTVVAVIPFGVGPDLKLLSRIGPAIVWIGALLAALLGLDRLFQAERDDGSLDLMLMQETPLVLTVLVKCFAHWTATSLPLVIASPLLGLFMNMNETSIGATMLTLFVGSPAITFIGAVGAAVAVALPRGGLLVSILVLPLTIPVLIFGVSATFAAVEEPAPFLPPFLILIALTLFFAVIGPAAAALALRNTSD</sequence>
<accession>A0ABS7LQ70</accession>
<keyword evidence="6 12" id="KW-1003">Cell membrane</keyword>
<evidence type="ECO:0000256" key="2">
    <source>
        <dbReference type="ARBA" id="ARBA00004429"/>
    </source>
</evidence>
<gene>
    <name evidence="14" type="primary">ccmB</name>
    <name evidence="14" type="ORF">HJA87_25595</name>
</gene>
<dbReference type="PRINTS" id="PR01414">
    <property type="entry name" value="CCMBBIOGNSIS"/>
</dbReference>
<dbReference type="PANTHER" id="PTHR30070:SF1">
    <property type="entry name" value="CYTOCHROME C BIOGENESIS B-RELATED"/>
    <property type="match status" value="1"/>
</dbReference>
<evidence type="ECO:0000256" key="7">
    <source>
        <dbReference type="ARBA" id="ARBA00022519"/>
    </source>
</evidence>
<evidence type="ECO:0000256" key="13">
    <source>
        <dbReference type="SAM" id="Phobius"/>
    </source>
</evidence>
<name>A0ABS7LQ70_9HYPH</name>
<evidence type="ECO:0000256" key="5">
    <source>
        <dbReference type="ARBA" id="ARBA00022448"/>
    </source>
</evidence>
<dbReference type="Pfam" id="PF03379">
    <property type="entry name" value="CcmB"/>
    <property type="match status" value="1"/>
</dbReference>
<evidence type="ECO:0000256" key="4">
    <source>
        <dbReference type="ARBA" id="ARBA00016452"/>
    </source>
</evidence>
<evidence type="ECO:0000256" key="3">
    <source>
        <dbReference type="ARBA" id="ARBA00010544"/>
    </source>
</evidence>
<keyword evidence="9 12" id="KW-0201">Cytochrome c-type biogenesis</keyword>
<organism evidence="14 15">
    <name type="scientific">Rhizobium bangladeshense</name>
    <dbReference type="NCBI Taxonomy" id="1138189"/>
    <lineage>
        <taxon>Bacteria</taxon>
        <taxon>Pseudomonadati</taxon>
        <taxon>Pseudomonadota</taxon>
        <taxon>Alphaproteobacteria</taxon>
        <taxon>Hyphomicrobiales</taxon>
        <taxon>Rhizobiaceae</taxon>
        <taxon>Rhizobium/Agrobacterium group</taxon>
        <taxon>Rhizobium</taxon>
    </lineage>
</organism>
<dbReference type="NCBIfam" id="TIGR01190">
    <property type="entry name" value="ccmB"/>
    <property type="match status" value="1"/>
</dbReference>
<keyword evidence="11 12" id="KW-0472">Membrane</keyword>
<feature type="transmembrane region" description="Helical" evidence="13">
    <location>
        <begin position="43"/>
        <end position="64"/>
    </location>
</feature>
<keyword evidence="15" id="KW-1185">Reference proteome</keyword>
<dbReference type="EMBL" id="JABTXI010000011">
    <property type="protein sequence ID" value="MBY3593231.1"/>
    <property type="molecule type" value="Genomic_DNA"/>
</dbReference>
<evidence type="ECO:0000313" key="14">
    <source>
        <dbReference type="EMBL" id="MBY3593231.1"/>
    </source>
</evidence>
<keyword evidence="10 13" id="KW-1133">Transmembrane helix</keyword>
<comment type="subcellular location">
    <subcellularLocation>
        <location evidence="2">Cell inner membrane</location>
        <topology evidence="2">Multi-pass membrane protein</topology>
    </subcellularLocation>
</comment>
<keyword evidence="7 12" id="KW-0997">Cell inner membrane</keyword>
<proteinExistence type="inferred from homology"/>
<keyword evidence="5 12" id="KW-0813">Transport</keyword>
<comment type="function">
    <text evidence="1 12">Required for the export of heme to the periplasm for the biogenesis of c-type cytochromes.</text>
</comment>
<feature type="transmembrane region" description="Helical" evidence="13">
    <location>
        <begin position="85"/>
        <end position="108"/>
    </location>
</feature>
<keyword evidence="8 13" id="KW-0812">Transmembrane</keyword>
<feature type="transmembrane region" description="Helical" evidence="13">
    <location>
        <begin position="188"/>
        <end position="214"/>
    </location>
</feature>
<feature type="transmembrane region" description="Helical" evidence="13">
    <location>
        <begin position="157"/>
        <end position="182"/>
    </location>
</feature>
<dbReference type="InterPro" id="IPR026031">
    <property type="entry name" value="Cyt_c_CcmB_bac"/>
</dbReference>
<evidence type="ECO:0000256" key="8">
    <source>
        <dbReference type="ARBA" id="ARBA00022692"/>
    </source>
</evidence>
<evidence type="ECO:0000256" key="9">
    <source>
        <dbReference type="ARBA" id="ARBA00022748"/>
    </source>
</evidence>
<evidence type="ECO:0000313" key="15">
    <source>
        <dbReference type="Proteomes" id="UP000720124"/>
    </source>
</evidence>
<dbReference type="Proteomes" id="UP000720124">
    <property type="component" value="Unassembled WGS sequence"/>
</dbReference>
<protein>
    <recommendedName>
        <fullName evidence="4 12">Heme exporter protein B</fullName>
    </recommendedName>
</protein>
<dbReference type="PIRSF" id="PIRSF002764">
    <property type="entry name" value="CcmB"/>
    <property type="match status" value="1"/>
</dbReference>
<feature type="transmembrane region" description="Helical" evidence="13">
    <location>
        <begin position="12"/>
        <end position="37"/>
    </location>
</feature>
<dbReference type="RefSeq" id="WP_064708016.1">
    <property type="nucleotide sequence ID" value="NZ_JABDWX010000005.1"/>
</dbReference>
<evidence type="ECO:0000256" key="6">
    <source>
        <dbReference type="ARBA" id="ARBA00022475"/>
    </source>
</evidence>